<dbReference type="PROSITE" id="PS51155">
    <property type="entry name" value="CHIT_BIND_RR_2"/>
    <property type="match status" value="1"/>
</dbReference>
<evidence type="ECO:0000256" key="2">
    <source>
        <dbReference type="PROSITE-ProRule" id="PRU00497"/>
    </source>
</evidence>
<protein>
    <recommendedName>
        <fullName evidence="6">Cuticle protein 19</fullName>
    </recommendedName>
</protein>
<evidence type="ECO:0000256" key="1">
    <source>
        <dbReference type="ARBA" id="ARBA00022460"/>
    </source>
</evidence>
<dbReference type="Proteomes" id="UP001152759">
    <property type="component" value="Chromosome 3"/>
</dbReference>
<dbReference type="EMBL" id="OU963864">
    <property type="protein sequence ID" value="CAH0387153.1"/>
    <property type="molecule type" value="Genomic_DNA"/>
</dbReference>
<dbReference type="PRINTS" id="PR00947">
    <property type="entry name" value="CUTICLE"/>
</dbReference>
<keyword evidence="5" id="KW-1185">Reference proteome</keyword>
<organism evidence="4 5">
    <name type="scientific">Bemisia tabaci</name>
    <name type="common">Sweetpotato whitefly</name>
    <name type="synonym">Aleurodes tabaci</name>
    <dbReference type="NCBI Taxonomy" id="7038"/>
    <lineage>
        <taxon>Eukaryota</taxon>
        <taxon>Metazoa</taxon>
        <taxon>Ecdysozoa</taxon>
        <taxon>Arthropoda</taxon>
        <taxon>Hexapoda</taxon>
        <taxon>Insecta</taxon>
        <taxon>Pterygota</taxon>
        <taxon>Neoptera</taxon>
        <taxon>Paraneoptera</taxon>
        <taxon>Hemiptera</taxon>
        <taxon>Sternorrhyncha</taxon>
        <taxon>Aleyrodoidea</taxon>
        <taxon>Aleyrodidae</taxon>
        <taxon>Aleyrodinae</taxon>
        <taxon>Bemisia</taxon>
    </lineage>
</organism>
<evidence type="ECO:0008006" key="6">
    <source>
        <dbReference type="Google" id="ProtNLM"/>
    </source>
</evidence>
<dbReference type="Pfam" id="PF00379">
    <property type="entry name" value="Chitin_bind_4"/>
    <property type="match status" value="1"/>
</dbReference>
<sequence>MQLFAHTPWSVCPIMSTIPLPNSAAEKKRPQMYDINCGIQPGVFTSPPSAYKFDYSIHDPNTNDIKSQWEHRDGDLVKGAYKLLEPDGSTRLVEYTADKDNGFHATVTREDGDREPQEPPSGSAFPSGLDDY</sequence>
<dbReference type="PROSITE" id="PS00233">
    <property type="entry name" value="CHIT_BIND_RR_1"/>
    <property type="match status" value="1"/>
</dbReference>
<proteinExistence type="predicted"/>
<feature type="region of interest" description="Disordered" evidence="3">
    <location>
        <begin position="102"/>
        <end position="132"/>
    </location>
</feature>
<dbReference type="AlphaFoldDB" id="A0A9P0F0V7"/>
<dbReference type="GO" id="GO:0031012">
    <property type="term" value="C:extracellular matrix"/>
    <property type="evidence" value="ECO:0007669"/>
    <property type="project" value="TreeGrafter"/>
</dbReference>
<evidence type="ECO:0000313" key="4">
    <source>
        <dbReference type="EMBL" id="CAH0387153.1"/>
    </source>
</evidence>
<evidence type="ECO:0000313" key="5">
    <source>
        <dbReference type="Proteomes" id="UP001152759"/>
    </source>
</evidence>
<dbReference type="PANTHER" id="PTHR12236:SF95">
    <property type="entry name" value="CUTICULAR PROTEIN 76BD, ISOFORM C-RELATED"/>
    <property type="match status" value="1"/>
</dbReference>
<accession>A0A9P0F0V7</accession>
<keyword evidence="1 2" id="KW-0193">Cuticle</keyword>
<dbReference type="InterPro" id="IPR051217">
    <property type="entry name" value="Insect_Cuticle_Struc_Prot"/>
</dbReference>
<reference evidence="4" key="1">
    <citation type="submission" date="2021-12" db="EMBL/GenBank/DDBJ databases">
        <authorList>
            <person name="King R."/>
        </authorList>
    </citation>
    <scope>NUCLEOTIDE SEQUENCE</scope>
</reference>
<dbReference type="KEGG" id="btab:109039441"/>
<name>A0A9P0F0V7_BEMTA</name>
<dbReference type="InterPro" id="IPR031311">
    <property type="entry name" value="CHIT_BIND_RR_consensus"/>
</dbReference>
<dbReference type="PANTHER" id="PTHR12236">
    <property type="entry name" value="STRUCTURAL CONTITUENT OF CUTICLE"/>
    <property type="match status" value="1"/>
</dbReference>
<dbReference type="GO" id="GO:0005615">
    <property type="term" value="C:extracellular space"/>
    <property type="evidence" value="ECO:0007669"/>
    <property type="project" value="TreeGrafter"/>
</dbReference>
<gene>
    <name evidence="4" type="ORF">BEMITA_LOCUS6204</name>
</gene>
<evidence type="ECO:0000256" key="3">
    <source>
        <dbReference type="SAM" id="MobiDB-lite"/>
    </source>
</evidence>
<feature type="compositionally biased region" description="Basic and acidic residues" evidence="3">
    <location>
        <begin position="102"/>
        <end position="117"/>
    </location>
</feature>
<dbReference type="InterPro" id="IPR000618">
    <property type="entry name" value="Insect_cuticle"/>
</dbReference>
<dbReference type="GO" id="GO:0042302">
    <property type="term" value="F:structural constituent of cuticle"/>
    <property type="evidence" value="ECO:0007669"/>
    <property type="project" value="UniProtKB-UniRule"/>
</dbReference>